<keyword evidence="2" id="KW-1185">Reference proteome</keyword>
<evidence type="ECO:0000313" key="1">
    <source>
        <dbReference type="EMBL" id="KAK9169093.1"/>
    </source>
</evidence>
<name>A0AAP0LDG4_9MAGN</name>
<gene>
    <name evidence="1" type="ORF">Syun_001233</name>
</gene>
<comment type="caution">
    <text evidence="1">The sequence shown here is derived from an EMBL/GenBank/DDBJ whole genome shotgun (WGS) entry which is preliminary data.</text>
</comment>
<dbReference type="Proteomes" id="UP001420932">
    <property type="component" value="Unassembled WGS sequence"/>
</dbReference>
<dbReference type="EMBL" id="JBBNAF010000001">
    <property type="protein sequence ID" value="KAK9169093.1"/>
    <property type="molecule type" value="Genomic_DNA"/>
</dbReference>
<proteinExistence type="predicted"/>
<protein>
    <submittedName>
        <fullName evidence="1">Uncharacterized protein</fullName>
    </submittedName>
</protein>
<accession>A0AAP0LDG4</accession>
<dbReference type="AlphaFoldDB" id="A0AAP0LDG4"/>
<sequence length="58" mass="6360">MPNFVSSQSPQLASIICTNEIFVKALGFPRDMSSVCLLDLHKAFPATFPSSFLQSIQV</sequence>
<evidence type="ECO:0000313" key="2">
    <source>
        <dbReference type="Proteomes" id="UP001420932"/>
    </source>
</evidence>
<reference evidence="1 2" key="1">
    <citation type="submission" date="2024-01" db="EMBL/GenBank/DDBJ databases">
        <title>Genome assemblies of Stephania.</title>
        <authorList>
            <person name="Yang L."/>
        </authorList>
    </citation>
    <scope>NUCLEOTIDE SEQUENCE [LARGE SCALE GENOMIC DNA]</scope>
    <source>
        <strain evidence="1">YNDBR</strain>
        <tissue evidence="1">Leaf</tissue>
    </source>
</reference>
<organism evidence="1 2">
    <name type="scientific">Stephania yunnanensis</name>
    <dbReference type="NCBI Taxonomy" id="152371"/>
    <lineage>
        <taxon>Eukaryota</taxon>
        <taxon>Viridiplantae</taxon>
        <taxon>Streptophyta</taxon>
        <taxon>Embryophyta</taxon>
        <taxon>Tracheophyta</taxon>
        <taxon>Spermatophyta</taxon>
        <taxon>Magnoliopsida</taxon>
        <taxon>Ranunculales</taxon>
        <taxon>Menispermaceae</taxon>
        <taxon>Menispermoideae</taxon>
        <taxon>Cissampelideae</taxon>
        <taxon>Stephania</taxon>
    </lineage>
</organism>